<organism evidence="6 7">
    <name type="scientific">Candidatus Desantisbacteria bacterium CG_4_10_14_0_8_um_filter_48_22</name>
    <dbReference type="NCBI Taxonomy" id="1974543"/>
    <lineage>
        <taxon>Bacteria</taxon>
        <taxon>Candidatus Desantisiibacteriota</taxon>
    </lineage>
</organism>
<keyword evidence="4" id="KW-0238">DNA-binding</keyword>
<sequence length="324" mass="38005">MQHCKRRKRCPFCGNLNTIRHGYFPFKKGNRKNRRRWYCLDCQRCFILRRQRLEKRATHFYYDNGDTYRTVSKEVGLSLPTTYYKIKELSLRCKDPHEVSGELKPSNWSGYILLDSDALFVKGIRENLLLSMDASTQDIPAATLARIEDQAAWEILLSLLKEKAVYPLKAIVSDGEPSVWAAINKILPTMPHQLCLKHYHSFIYYRIRNQITNAKGKWRSYDKFMSDVYHMLFANSEREVKESLDCIARNYEFRGLNLAGIIKKIYLDFPLLTVHFRHPGLPRTTSSIEGLISRLDAKINLADGYWRHETAWATFDQQRNGRNL</sequence>
<dbReference type="GO" id="GO:0006313">
    <property type="term" value="P:DNA transposition"/>
    <property type="evidence" value="ECO:0007669"/>
    <property type="project" value="InterPro"/>
</dbReference>
<accession>A0A2M7SB20</accession>
<dbReference type="Proteomes" id="UP000229307">
    <property type="component" value="Unassembled WGS sequence"/>
</dbReference>
<dbReference type="EMBL" id="PFMR01000168">
    <property type="protein sequence ID" value="PIZ16746.1"/>
    <property type="molecule type" value="Genomic_DNA"/>
</dbReference>
<dbReference type="AlphaFoldDB" id="A0A2M7SB20"/>
<evidence type="ECO:0000256" key="1">
    <source>
        <dbReference type="ARBA" id="ARBA00002190"/>
    </source>
</evidence>
<gene>
    <name evidence="6" type="ORF">COY52_06165</name>
</gene>
<evidence type="ECO:0008006" key="8">
    <source>
        <dbReference type="Google" id="ProtNLM"/>
    </source>
</evidence>
<dbReference type="InterPro" id="IPR001207">
    <property type="entry name" value="Transposase_mutator"/>
</dbReference>
<name>A0A2M7SB20_9BACT</name>
<dbReference type="Pfam" id="PF00872">
    <property type="entry name" value="Transposase_mut"/>
    <property type="match status" value="1"/>
</dbReference>
<keyword evidence="3" id="KW-0815">Transposition</keyword>
<proteinExistence type="inferred from homology"/>
<comment type="similarity">
    <text evidence="2">Belongs to the transposase mutator family.</text>
</comment>
<dbReference type="GO" id="GO:0003677">
    <property type="term" value="F:DNA binding"/>
    <property type="evidence" value="ECO:0007669"/>
    <property type="project" value="UniProtKB-KW"/>
</dbReference>
<keyword evidence="5" id="KW-0233">DNA recombination</keyword>
<evidence type="ECO:0000256" key="4">
    <source>
        <dbReference type="ARBA" id="ARBA00023125"/>
    </source>
</evidence>
<evidence type="ECO:0000313" key="6">
    <source>
        <dbReference type="EMBL" id="PIZ16746.1"/>
    </source>
</evidence>
<evidence type="ECO:0000313" key="7">
    <source>
        <dbReference type="Proteomes" id="UP000229307"/>
    </source>
</evidence>
<evidence type="ECO:0000256" key="2">
    <source>
        <dbReference type="ARBA" id="ARBA00010961"/>
    </source>
</evidence>
<protein>
    <recommendedName>
        <fullName evidence="8">Transposase</fullName>
    </recommendedName>
</protein>
<dbReference type="GO" id="GO:0004803">
    <property type="term" value="F:transposase activity"/>
    <property type="evidence" value="ECO:0007669"/>
    <property type="project" value="InterPro"/>
</dbReference>
<comment type="caution">
    <text evidence="6">The sequence shown here is derived from an EMBL/GenBank/DDBJ whole genome shotgun (WGS) entry which is preliminary data.</text>
</comment>
<comment type="function">
    <text evidence="1">Required for the transposition of the insertion element.</text>
</comment>
<evidence type="ECO:0000256" key="5">
    <source>
        <dbReference type="ARBA" id="ARBA00023172"/>
    </source>
</evidence>
<evidence type="ECO:0000256" key="3">
    <source>
        <dbReference type="ARBA" id="ARBA00022578"/>
    </source>
</evidence>
<reference evidence="7" key="1">
    <citation type="submission" date="2017-09" db="EMBL/GenBank/DDBJ databases">
        <title>Depth-based differentiation of microbial function through sediment-hosted aquifers and enrichment of novel symbionts in the deep terrestrial subsurface.</title>
        <authorList>
            <person name="Probst A.J."/>
            <person name="Ladd B."/>
            <person name="Jarett J.K."/>
            <person name="Geller-Mcgrath D.E."/>
            <person name="Sieber C.M.K."/>
            <person name="Emerson J.B."/>
            <person name="Anantharaman K."/>
            <person name="Thomas B.C."/>
            <person name="Malmstrom R."/>
            <person name="Stieglmeier M."/>
            <person name="Klingl A."/>
            <person name="Woyke T."/>
            <person name="Ryan C.M."/>
            <person name="Banfield J.F."/>
        </authorList>
    </citation>
    <scope>NUCLEOTIDE SEQUENCE [LARGE SCALE GENOMIC DNA]</scope>
</reference>